<sequence length="37" mass="4046">MNVGLGVLEELEVVGASFAESRGDDLPRFPVEQHLSF</sequence>
<gene>
    <name evidence="1" type="ORF">AVDCRST_MAG93-1440</name>
</gene>
<name>A0A6J4I6S7_9CHLR</name>
<accession>A0A6J4I6S7</accession>
<dbReference type="EMBL" id="CADCTR010000487">
    <property type="protein sequence ID" value="CAA9243722.1"/>
    <property type="molecule type" value="Genomic_DNA"/>
</dbReference>
<protein>
    <submittedName>
        <fullName evidence="1">Uncharacterized protein</fullName>
    </submittedName>
</protein>
<evidence type="ECO:0000313" key="1">
    <source>
        <dbReference type="EMBL" id="CAA9243722.1"/>
    </source>
</evidence>
<reference evidence="1" key="1">
    <citation type="submission" date="2020-02" db="EMBL/GenBank/DDBJ databases">
        <authorList>
            <person name="Meier V. D."/>
        </authorList>
    </citation>
    <scope>NUCLEOTIDE SEQUENCE</scope>
    <source>
        <strain evidence="1">AVDCRST_MAG93</strain>
    </source>
</reference>
<organism evidence="1">
    <name type="scientific">uncultured Chloroflexia bacterium</name>
    <dbReference type="NCBI Taxonomy" id="1672391"/>
    <lineage>
        <taxon>Bacteria</taxon>
        <taxon>Bacillati</taxon>
        <taxon>Chloroflexota</taxon>
        <taxon>Chloroflexia</taxon>
        <taxon>environmental samples</taxon>
    </lineage>
</organism>
<proteinExistence type="predicted"/>
<dbReference type="AlphaFoldDB" id="A0A6J4I6S7"/>